<name>A0A450TBB3_9GAMM</name>
<dbReference type="EMBL" id="CAADEZ010000347">
    <property type="protein sequence ID" value="VFJ64047.1"/>
    <property type="molecule type" value="Genomic_DNA"/>
</dbReference>
<accession>A0A450TBB3</accession>
<protein>
    <submittedName>
        <fullName evidence="1">Uncharacterized protein</fullName>
    </submittedName>
</protein>
<organism evidence="1">
    <name type="scientific">Candidatus Kentrum sp. FM</name>
    <dbReference type="NCBI Taxonomy" id="2126340"/>
    <lineage>
        <taxon>Bacteria</taxon>
        <taxon>Pseudomonadati</taxon>
        <taxon>Pseudomonadota</taxon>
        <taxon>Gammaproteobacteria</taxon>
        <taxon>Candidatus Kentrum</taxon>
    </lineage>
</organism>
<reference evidence="1" key="1">
    <citation type="submission" date="2019-02" db="EMBL/GenBank/DDBJ databases">
        <authorList>
            <person name="Gruber-Vodicka R. H."/>
            <person name="Seah K. B. B."/>
        </authorList>
    </citation>
    <scope>NUCLEOTIDE SEQUENCE</scope>
    <source>
        <strain evidence="1">BECK_BZ163</strain>
    </source>
</reference>
<dbReference type="AlphaFoldDB" id="A0A450TBB3"/>
<evidence type="ECO:0000313" key="1">
    <source>
        <dbReference type="EMBL" id="VFJ64047.1"/>
    </source>
</evidence>
<sequence length="68" mass="8008">MDHWGYSRGGEREKQAFPGRILYSGEERNVHAIFIHERRSAAKPQPKCLNFEEVNHKDTKARRETLDL</sequence>
<proteinExistence type="predicted"/>
<gene>
    <name evidence="1" type="ORF">BECKFM1743A_GA0114220_103471</name>
</gene>